<gene>
    <name evidence="3" type="primary">goxB</name>
    <name evidence="3" type="ORF">NCTC4824_01711</name>
</gene>
<dbReference type="Gene3D" id="3.50.50.60">
    <property type="entry name" value="FAD/NAD(P)-binding domain"/>
    <property type="match status" value="1"/>
</dbReference>
<protein>
    <submittedName>
        <fullName evidence="3">Glycine oxidase</fullName>
        <ecNumber evidence="3">1.4.3.19</ecNumber>
    </submittedName>
</protein>
<dbReference type="SUPFAM" id="SSF51971">
    <property type="entry name" value="Nucleotide-binding domain"/>
    <property type="match status" value="1"/>
</dbReference>
<accession>A0A2X4WB20</accession>
<evidence type="ECO:0000313" key="3">
    <source>
        <dbReference type="EMBL" id="SQI56062.1"/>
    </source>
</evidence>
<evidence type="ECO:0000256" key="1">
    <source>
        <dbReference type="ARBA" id="ARBA00023002"/>
    </source>
</evidence>
<dbReference type="EMBL" id="LS483476">
    <property type="protein sequence ID" value="SQI56062.1"/>
    <property type="molecule type" value="Genomic_DNA"/>
</dbReference>
<dbReference type="Proteomes" id="UP000249134">
    <property type="component" value="Chromosome 1"/>
</dbReference>
<keyword evidence="1 3" id="KW-0560">Oxidoreductase</keyword>
<dbReference type="KEGG" id="blen:NCTC4824_01711"/>
<proteinExistence type="predicted"/>
<dbReference type="Pfam" id="PF01266">
    <property type="entry name" value="DAO"/>
    <property type="match status" value="1"/>
</dbReference>
<dbReference type="SUPFAM" id="SSF54373">
    <property type="entry name" value="FAD-linked reductases, C-terminal domain"/>
    <property type="match status" value="1"/>
</dbReference>
<name>A0A2X4WB20_LEDLE</name>
<dbReference type="PANTHER" id="PTHR13847">
    <property type="entry name" value="SARCOSINE DEHYDROGENASE-RELATED"/>
    <property type="match status" value="1"/>
</dbReference>
<feature type="domain" description="FAD dependent oxidoreductase" evidence="2">
    <location>
        <begin position="6"/>
        <end position="326"/>
    </location>
</feature>
<dbReference type="STRING" id="1348624.GCA_001591545_00792"/>
<dbReference type="PANTHER" id="PTHR13847:SF289">
    <property type="entry name" value="GLYCINE OXIDASE"/>
    <property type="match status" value="1"/>
</dbReference>
<evidence type="ECO:0000313" key="4">
    <source>
        <dbReference type="Proteomes" id="UP000249134"/>
    </source>
</evidence>
<dbReference type="InterPro" id="IPR006076">
    <property type="entry name" value="FAD-dep_OxRdtase"/>
</dbReference>
<dbReference type="AlphaFoldDB" id="A0A2X4WB20"/>
<sequence>MTQSVDVAIIGGGIIGNTVAYFLAKEGLSVAILEAAKIASGSTKAAAGMLGAHSEFTGNSAFYSFAKESQYLYERIRSEVEKLSGIAFEHTKGGILQFNHQKGEPIHFKGKHILPEVIRRSIPNVNVPQDGGFLFTEDIHIHPIKTCYAFSYAARALGVSIYENTPVFSIDEDVIQTPSFELQANHIVITAGIESRSLLPLHLSGVKGQCMKLEAPGVTLPYTLFYEGTYMLQRVDGTLVVGATMELDDSEGITADGQESLALIAESFLHGSSQFKVLDRWYGFRPKTIDDLPYIGLIPNSTNVYVATGHFRNGILLAPATAKLIKDFILKNDISEEFLTAFNPGRGIATYQYN</sequence>
<organism evidence="3 4">
    <name type="scientific">Lederbergia lenta</name>
    <name type="common">Bacillus lentus</name>
    <dbReference type="NCBI Taxonomy" id="1467"/>
    <lineage>
        <taxon>Bacteria</taxon>
        <taxon>Bacillati</taxon>
        <taxon>Bacillota</taxon>
        <taxon>Bacilli</taxon>
        <taxon>Bacillales</taxon>
        <taxon>Bacillaceae</taxon>
        <taxon>Lederbergia</taxon>
    </lineage>
</organism>
<dbReference type="InterPro" id="IPR036188">
    <property type="entry name" value="FAD/NAD-bd_sf"/>
</dbReference>
<evidence type="ECO:0000259" key="2">
    <source>
        <dbReference type="Pfam" id="PF01266"/>
    </source>
</evidence>
<dbReference type="EC" id="1.4.3.19" evidence="3"/>
<keyword evidence="4" id="KW-1185">Reference proteome</keyword>
<reference evidence="3 4" key="1">
    <citation type="submission" date="2018-06" db="EMBL/GenBank/DDBJ databases">
        <authorList>
            <consortium name="Pathogen Informatics"/>
            <person name="Doyle S."/>
        </authorList>
    </citation>
    <scope>NUCLEOTIDE SEQUENCE [LARGE SCALE GENOMIC DNA]</scope>
    <source>
        <strain evidence="3 4">NCTC4824</strain>
    </source>
</reference>
<dbReference type="Gene3D" id="3.30.9.10">
    <property type="entry name" value="D-Amino Acid Oxidase, subunit A, domain 2"/>
    <property type="match status" value="1"/>
</dbReference>
<dbReference type="RefSeq" id="WP_066137444.1">
    <property type="nucleotide sequence ID" value="NZ_CBCSGM010000001.1"/>
</dbReference>
<dbReference type="GO" id="GO:0043799">
    <property type="term" value="F:glycine oxidase activity"/>
    <property type="evidence" value="ECO:0007669"/>
    <property type="project" value="UniProtKB-EC"/>
</dbReference>
<dbReference type="GO" id="GO:0005737">
    <property type="term" value="C:cytoplasm"/>
    <property type="evidence" value="ECO:0007669"/>
    <property type="project" value="TreeGrafter"/>
</dbReference>